<evidence type="ECO:0000313" key="3">
    <source>
        <dbReference type="Proteomes" id="UP001152888"/>
    </source>
</evidence>
<dbReference type="EMBL" id="CAKOFQ010006677">
    <property type="protein sequence ID" value="CAH1958571.1"/>
    <property type="molecule type" value="Genomic_DNA"/>
</dbReference>
<sequence>MARRIDRIFDALKSTTSYEPVNEKNNNYDLSKAIQDAEIIFSDAAGEDYSAVGNVDSVEAQSASECNSEFVDAQISDFVVDGEVRMMMEDASDEAVAPIQLSIVEIGQRDSIFDEIPSCSGVQSTIIENLTVEDCESSDLDESDHTPCTKLSDKILEDEGPRRKRSTKPGRSAGAPLVNDIRALRYSHEGVFFKLNHSDQKWQILPVRLNTKTNNATNDANDLPKLYRNRIKIKAEKYKHLQSLKATMEVDYHAFYDNLPHD</sequence>
<reference evidence="2" key="1">
    <citation type="submission" date="2022-03" db="EMBL/GenBank/DDBJ databases">
        <authorList>
            <person name="Sayadi A."/>
        </authorList>
    </citation>
    <scope>NUCLEOTIDE SEQUENCE</scope>
</reference>
<evidence type="ECO:0000313" key="2">
    <source>
        <dbReference type="EMBL" id="CAH1958571.1"/>
    </source>
</evidence>
<keyword evidence="3" id="KW-1185">Reference proteome</keyword>
<name>A0A9P0NXT8_ACAOB</name>
<comment type="caution">
    <text evidence="2">The sequence shown here is derived from an EMBL/GenBank/DDBJ whole genome shotgun (WGS) entry which is preliminary data.</text>
</comment>
<accession>A0A9P0NXT8</accession>
<proteinExistence type="predicted"/>
<protein>
    <submittedName>
        <fullName evidence="2">Uncharacterized protein</fullName>
    </submittedName>
</protein>
<organism evidence="2 3">
    <name type="scientific">Acanthoscelides obtectus</name>
    <name type="common">Bean weevil</name>
    <name type="synonym">Bruchus obtectus</name>
    <dbReference type="NCBI Taxonomy" id="200917"/>
    <lineage>
        <taxon>Eukaryota</taxon>
        <taxon>Metazoa</taxon>
        <taxon>Ecdysozoa</taxon>
        <taxon>Arthropoda</taxon>
        <taxon>Hexapoda</taxon>
        <taxon>Insecta</taxon>
        <taxon>Pterygota</taxon>
        <taxon>Neoptera</taxon>
        <taxon>Endopterygota</taxon>
        <taxon>Coleoptera</taxon>
        <taxon>Polyphaga</taxon>
        <taxon>Cucujiformia</taxon>
        <taxon>Chrysomeloidea</taxon>
        <taxon>Chrysomelidae</taxon>
        <taxon>Bruchinae</taxon>
        <taxon>Bruchini</taxon>
        <taxon>Acanthoscelides</taxon>
    </lineage>
</organism>
<feature type="region of interest" description="Disordered" evidence="1">
    <location>
        <begin position="154"/>
        <end position="174"/>
    </location>
</feature>
<dbReference type="OrthoDB" id="6740080at2759"/>
<dbReference type="AlphaFoldDB" id="A0A9P0NXT8"/>
<dbReference type="Proteomes" id="UP001152888">
    <property type="component" value="Unassembled WGS sequence"/>
</dbReference>
<evidence type="ECO:0000256" key="1">
    <source>
        <dbReference type="SAM" id="MobiDB-lite"/>
    </source>
</evidence>
<gene>
    <name evidence="2" type="ORF">ACAOBT_LOCUS2719</name>
</gene>